<dbReference type="EMBL" id="JBHMBW010000020">
    <property type="protein sequence ID" value="MFB9626055.1"/>
    <property type="molecule type" value="Genomic_DNA"/>
</dbReference>
<keyword evidence="7" id="KW-1185">Reference proteome</keyword>
<dbReference type="PANTHER" id="PTHR42723">
    <property type="entry name" value="CHLOROPHYLL SYNTHASE"/>
    <property type="match status" value="1"/>
</dbReference>
<dbReference type="PANTHER" id="PTHR42723:SF1">
    <property type="entry name" value="CHLOROPHYLL SYNTHASE, CHLOROPLASTIC"/>
    <property type="match status" value="1"/>
</dbReference>
<gene>
    <name evidence="6" type="ORF">ACFFSA_23475</name>
</gene>
<feature type="transmembrane region" description="Helical" evidence="5">
    <location>
        <begin position="236"/>
        <end position="256"/>
    </location>
</feature>
<accession>A0ABV5S306</accession>
<feature type="transmembrane region" description="Helical" evidence="5">
    <location>
        <begin position="210"/>
        <end position="230"/>
    </location>
</feature>
<keyword evidence="2 5" id="KW-0812">Transmembrane</keyword>
<evidence type="ECO:0000256" key="5">
    <source>
        <dbReference type="SAM" id="Phobius"/>
    </source>
</evidence>
<comment type="caution">
    <text evidence="6">The sequence shown here is derived from an EMBL/GenBank/DDBJ whole genome shotgun (WGS) entry which is preliminary data.</text>
</comment>
<dbReference type="Pfam" id="PF01040">
    <property type="entry name" value="UbiA"/>
    <property type="match status" value="1"/>
</dbReference>
<evidence type="ECO:0000256" key="4">
    <source>
        <dbReference type="ARBA" id="ARBA00023136"/>
    </source>
</evidence>
<evidence type="ECO:0000256" key="2">
    <source>
        <dbReference type="ARBA" id="ARBA00022692"/>
    </source>
</evidence>
<comment type="subcellular location">
    <subcellularLocation>
        <location evidence="1">Membrane</location>
        <topology evidence="1">Multi-pass membrane protein</topology>
    </subcellularLocation>
</comment>
<protein>
    <submittedName>
        <fullName evidence="6">UbiA family prenyltransferase</fullName>
    </submittedName>
</protein>
<name>A0ABV5S306_9ACTN</name>
<organism evidence="6 7">
    <name type="scientific">Nonomuraea helvata</name>
    <dbReference type="NCBI Taxonomy" id="37484"/>
    <lineage>
        <taxon>Bacteria</taxon>
        <taxon>Bacillati</taxon>
        <taxon>Actinomycetota</taxon>
        <taxon>Actinomycetes</taxon>
        <taxon>Streptosporangiales</taxon>
        <taxon>Streptosporangiaceae</taxon>
        <taxon>Nonomuraea</taxon>
    </lineage>
</organism>
<sequence length="295" mass="30724">MCVVETRPSVLALFTLRFAVGAVLGERVLGANGGTCLQVLCALLVWILVIFAVYLFNGVEDRQEDRANGSARPIARGLLTPGTALGVTGAATLAALVGALSLPATVSWMVPVILLMGYMYSGPPFHLKRTTAGTAAIGIAASLMTYAAGFLTQTDGWVRQIEVLVVFTAAVSLWTGLVGGLTKDLSDIEGDAAAGRRTLSVTRGERTVRVLAALAALGIACGFTAAVLALQLPLVAAAAIMTTGAVALVVVTLGPISRGSRSRRRRPYRTYMMTQYVVHLILVGSIAISPVAWAA</sequence>
<evidence type="ECO:0000256" key="3">
    <source>
        <dbReference type="ARBA" id="ARBA00022989"/>
    </source>
</evidence>
<dbReference type="Proteomes" id="UP001589532">
    <property type="component" value="Unassembled WGS sequence"/>
</dbReference>
<dbReference type="Gene3D" id="1.20.120.1780">
    <property type="entry name" value="UbiA prenyltransferase"/>
    <property type="match status" value="1"/>
</dbReference>
<keyword evidence="3 5" id="KW-1133">Transmembrane helix</keyword>
<dbReference type="InterPro" id="IPR044878">
    <property type="entry name" value="UbiA_sf"/>
</dbReference>
<evidence type="ECO:0000256" key="1">
    <source>
        <dbReference type="ARBA" id="ARBA00004141"/>
    </source>
</evidence>
<proteinExistence type="predicted"/>
<feature type="transmembrane region" description="Helical" evidence="5">
    <location>
        <begin position="276"/>
        <end position="294"/>
    </location>
</feature>
<keyword evidence="4 5" id="KW-0472">Membrane</keyword>
<feature type="transmembrane region" description="Helical" evidence="5">
    <location>
        <begin position="102"/>
        <end position="120"/>
    </location>
</feature>
<dbReference type="RefSeq" id="WP_344989052.1">
    <property type="nucleotide sequence ID" value="NZ_BAAAXV010000005.1"/>
</dbReference>
<feature type="transmembrane region" description="Helical" evidence="5">
    <location>
        <begin position="35"/>
        <end position="56"/>
    </location>
</feature>
<evidence type="ECO:0000313" key="6">
    <source>
        <dbReference type="EMBL" id="MFB9626055.1"/>
    </source>
</evidence>
<dbReference type="InterPro" id="IPR050475">
    <property type="entry name" value="Prenyltransferase_related"/>
</dbReference>
<feature type="transmembrane region" description="Helical" evidence="5">
    <location>
        <begin position="132"/>
        <end position="151"/>
    </location>
</feature>
<evidence type="ECO:0000313" key="7">
    <source>
        <dbReference type="Proteomes" id="UP001589532"/>
    </source>
</evidence>
<dbReference type="InterPro" id="IPR000537">
    <property type="entry name" value="UbiA_prenyltransferase"/>
</dbReference>
<dbReference type="CDD" id="cd13956">
    <property type="entry name" value="PT_UbiA"/>
    <property type="match status" value="1"/>
</dbReference>
<reference evidence="6 7" key="1">
    <citation type="submission" date="2024-09" db="EMBL/GenBank/DDBJ databases">
        <authorList>
            <person name="Sun Q."/>
            <person name="Mori K."/>
        </authorList>
    </citation>
    <scope>NUCLEOTIDE SEQUENCE [LARGE SCALE GENOMIC DNA]</scope>
    <source>
        <strain evidence="6 7">JCM 3143</strain>
    </source>
</reference>
<dbReference type="Gene3D" id="1.10.357.140">
    <property type="entry name" value="UbiA prenyltransferase"/>
    <property type="match status" value="1"/>
</dbReference>